<dbReference type="InterPro" id="IPR002935">
    <property type="entry name" value="SAM_O-MeTrfase"/>
</dbReference>
<dbReference type="AlphaFoldDB" id="A0ABD5P6R4"/>
<keyword evidence="2 4" id="KW-0808">Transferase</keyword>
<organism evidence="4 5">
    <name type="scientific">Halobium salinum</name>
    <dbReference type="NCBI Taxonomy" id="1364940"/>
    <lineage>
        <taxon>Archaea</taxon>
        <taxon>Methanobacteriati</taxon>
        <taxon>Methanobacteriota</taxon>
        <taxon>Stenosarchaea group</taxon>
        <taxon>Halobacteria</taxon>
        <taxon>Halobacteriales</taxon>
        <taxon>Haloferacaceae</taxon>
        <taxon>Halobium</taxon>
    </lineage>
</organism>
<evidence type="ECO:0000256" key="3">
    <source>
        <dbReference type="ARBA" id="ARBA00022691"/>
    </source>
</evidence>
<dbReference type="Proteomes" id="UP001595921">
    <property type="component" value="Unassembled WGS sequence"/>
</dbReference>
<keyword evidence="5" id="KW-1185">Reference proteome</keyword>
<evidence type="ECO:0000256" key="2">
    <source>
        <dbReference type="ARBA" id="ARBA00022679"/>
    </source>
</evidence>
<dbReference type="CDD" id="cd02440">
    <property type="entry name" value="AdoMet_MTases"/>
    <property type="match status" value="1"/>
</dbReference>
<evidence type="ECO:0000313" key="4">
    <source>
        <dbReference type="EMBL" id="MFC4356416.1"/>
    </source>
</evidence>
<dbReference type="InterPro" id="IPR029063">
    <property type="entry name" value="SAM-dependent_MTases_sf"/>
</dbReference>
<dbReference type="SUPFAM" id="SSF53335">
    <property type="entry name" value="S-adenosyl-L-methionine-dependent methyltransferases"/>
    <property type="match status" value="1"/>
</dbReference>
<comment type="caution">
    <text evidence="4">The sequence shown here is derived from an EMBL/GenBank/DDBJ whole genome shotgun (WGS) entry which is preliminary data.</text>
</comment>
<dbReference type="PROSITE" id="PS51682">
    <property type="entry name" value="SAM_OMT_I"/>
    <property type="match status" value="1"/>
</dbReference>
<dbReference type="PANTHER" id="PTHR43167">
    <property type="entry name" value="PUTATIVE (AFU_ORTHOLOGUE AFUA_6G01830)-RELATED"/>
    <property type="match status" value="1"/>
</dbReference>
<dbReference type="Pfam" id="PF01596">
    <property type="entry name" value="Methyltransf_3"/>
    <property type="match status" value="1"/>
</dbReference>
<keyword evidence="1 4" id="KW-0489">Methyltransferase</keyword>
<evidence type="ECO:0000256" key="1">
    <source>
        <dbReference type="ARBA" id="ARBA00022603"/>
    </source>
</evidence>
<dbReference type="RefSeq" id="WP_267624770.1">
    <property type="nucleotide sequence ID" value="NZ_JAODIW010000010.1"/>
</dbReference>
<gene>
    <name evidence="4" type="ORF">ACFO0N_00465</name>
</gene>
<accession>A0ABD5P6R4</accession>
<protein>
    <submittedName>
        <fullName evidence="4">O-methyltransferase</fullName>
        <ecNumber evidence="4">2.1.1.-</ecNumber>
    </submittedName>
</protein>
<keyword evidence="3" id="KW-0949">S-adenosyl-L-methionine</keyword>
<sequence>MDIVPEATRRYLRAVGPDHDAIQTEMADYAAENGFPIIGPESGAVLRLLARLTAAESVFEFGSGYGYSAYWFLRGMDGGHVVLTEFDADELDMAREFFGRAGLTERATFEGGDAVDIVDEYDGPFDVVLVDHEKERYAEAFEKVRGKVAPGGVVVADNLMRGPIAFDALLAYLEGDDGTSVDDALDGENAETRGIAEYLDTVRAAQGFETVALPVGSGLAVTTRL</sequence>
<dbReference type="GO" id="GO:0008168">
    <property type="term" value="F:methyltransferase activity"/>
    <property type="evidence" value="ECO:0007669"/>
    <property type="project" value="UniProtKB-KW"/>
</dbReference>
<name>A0ABD5P6R4_9EURY</name>
<dbReference type="EC" id="2.1.1.-" evidence="4"/>
<dbReference type="Gene3D" id="3.40.50.150">
    <property type="entry name" value="Vaccinia Virus protein VP39"/>
    <property type="match status" value="1"/>
</dbReference>
<dbReference type="EMBL" id="JBHSDS010000001">
    <property type="protein sequence ID" value="MFC4356416.1"/>
    <property type="molecule type" value="Genomic_DNA"/>
</dbReference>
<evidence type="ECO:0000313" key="5">
    <source>
        <dbReference type="Proteomes" id="UP001595921"/>
    </source>
</evidence>
<proteinExistence type="predicted"/>
<dbReference type="GO" id="GO:0032259">
    <property type="term" value="P:methylation"/>
    <property type="evidence" value="ECO:0007669"/>
    <property type="project" value="UniProtKB-KW"/>
</dbReference>
<reference evidence="4 5" key="1">
    <citation type="journal article" date="2019" name="Int. J. Syst. Evol. Microbiol.">
        <title>The Global Catalogue of Microorganisms (GCM) 10K type strain sequencing project: providing services to taxonomists for standard genome sequencing and annotation.</title>
        <authorList>
            <consortium name="The Broad Institute Genomics Platform"/>
            <consortium name="The Broad Institute Genome Sequencing Center for Infectious Disease"/>
            <person name="Wu L."/>
            <person name="Ma J."/>
        </authorList>
    </citation>
    <scope>NUCLEOTIDE SEQUENCE [LARGE SCALE GENOMIC DNA]</scope>
    <source>
        <strain evidence="4 5">CGMCC 1.12553</strain>
    </source>
</reference>
<dbReference type="PANTHER" id="PTHR43167:SF1">
    <property type="entry name" value="PUTATIVE (AFU_ORTHOLOGUE AFUA_6G01830)-RELATED"/>
    <property type="match status" value="1"/>
</dbReference>